<evidence type="ECO:0000256" key="1">
    <source>
        <dbReference type="ARBA" id="ARBA00022729"/>
    </source>
</evidence>
<accession>A0A813XIF9</accession>
<dbReference type="InterPro" id="IPR013517">
    <property type="entry name" value="FG-GAP"/>
</dbReference>
<reference evidence="4" key="1">
    <citation type="submission" date="2021-02" db="EMBL/GenBank/DDBJ databases">
        <authorList>
            <person name="Nowell W R."/>
        </authorList>
    </citation>
    <scope>NUCLEOTIDE SEQUENCE</scope>
</reference>
<dbReference type="AlphaFoldDB" id="A0A813XIF9"/>
<dbReference type="PROSITE" id="PS50213">
    <property type="entry name" value="FAS1"/>
    <property type="match status" value="1"/>
</dbReference>
<feature type="domain" description="FAS1" evidence="3">
    <location>
        <begin position="24"/>
        <end position="160"/>
    </location>
</feature>
<dbReference type="PANTHER" id="PTHR46580:SF4">
    <property type="entry name" value="ATP_GTP-BINDING PROTEIN"/>
    <property type="match status" value="1"/>
</dbReference>
<dbReference type="OrthoDB" id="286301at2759"/>
<dbReference type="InterPro" id="IPR036378">
    <property type="entry name" value="FAS1_dom_sf"/>
</dbReference>
<evidence type="ECO:0000259" key="3">
    <source>
        <dbReference type="PROSITE" id="PS50213"/>
    </source>
</evidence>
<comment type="caution">
    <text evidence="4">The sequence shown here is derived from an EMBL/GenBank/DDBJ whole genome shotgun (WGS) entry which is preliminary data.</text>
</comment>
<dbReference type="SUPFAM" id="SSF82153">
    <property type="entry name" value="FAS1 domain"/>
    <property type="match status" value="1"/>
</dbReference>
<gene>
    <name evidence="4" type="ORF">VCS650_LOCUS8017</name>
</gene>
<dbReference type="InterPro" id="IPR028994">
    <property type="entry name" value="Integrin_alpha_N"/>
</dbReference>
<dbReference type="Pfam" id="PF13517">
    <property type="entry name" value="FG-GAP_3"/>
    <property type="match status" value="3"/>
</dbReference>
<keyword evidence="1 2" id="KW-0732">Signal</keyword>
<dbReference type="Proteomes" id="UP000663891">
    <property type="component" value="Unassembled WGS sequence"/>
</dbReference>
<feature type="signal peptide" evidence="2">
    <location>
        <begin position="1"/>
        <end position="22"/>
    </location>
</feature>
<feature type="chain" id="PRO_5032426568" description="FAS1 domain-containing protein" evidence="2">
    <location>
        <begin position="23"/>
        <end position="493"/>
    </location>
</feature>
<dbReference type="SMART" id="SM00554">
    <property type="entry name" value="FAS1"/>
    <property type="match status" value="1"/>
</dbReference>
<name>A0A813XIF9_9BILA</name>
<evidence type="ECO:0000313" key="4">
    <source>
        <dbReference type="EMBL" id="CAF0876632.1"/>
    </source>
</evidence>
<proteinExistence type="predicted"/>
<evidence type="ECO:0000313" key="5">
    <source>
        <dbReference type="Proteomes" id="UP000663891"/>
    </source>
</evidence>
<dbReference type="Pfam" id="PF02469">
    <property type="entry name" value="Fasciclin"/>
    <property type="match status" value="1"/>
</dbReference>
<evidence type="ECO:0000256" key="2">
    <source>
        <dbReference type="SAM" id="SignalP"/>
    </source>
</evidence>
<dbReference type="Gene3D" id="2.130.10.130">
    <property type="entry name" value="Integrin alpha, N-terminal"/>
    <property type="match status" value="2"/>
</dbReference>
<dbReference type="PANTHER" id="PTHR46580">
    <property type="entry name" value="SENSOR KINASE-RELATED"/>
    <property type="match status" value="1"/>
</dbReference>
<sequence>MNSKTILILFVTLLHFTVTVLGQHPNIWQIISTDDRLTTLATALKAAGLDESSQQAGSLTVFAPIDTAFSKVSPEIVQHLSDPNNKNELAAVLLYHAIGDRVLTLANLMGMNISTRLKTLTGGFITVTKQGNQVKINNATVIASEILASNDPCLTYTMIASHGSAETNFVSMITIDLNEDNKTDIIVGSYDYSVYSIMIFLNSGSDIFIQSKRFSVSDAPSSISTGDINNDNTLDIVVVSKYSTNIYVFLNAGNGTFIGRMTISIEFSISDFKIIDFNKDGKLDFIITTVERYYALVLLNDGNGIFTNHNIYSTVYPPIYVEVIDVNGDNMFAIITTHLNGHITIFSSTDNSTIMKQVSSVSRPTFYPITTNDINSDNKVDIIITVNSISFVVIFNFGNGTFSDPITYFVDSAGDIVTGDLNNDGKADIICVDSRNSKITTYFNTGNGTFIKQRAIPLSGSTHYATINDFNDDGKMDIIVADSETIIAISFHC</sequence>
<dbReference type="Gene3D" id="2.30.180.10">
    <property type="entry name" value="FAS1 domain"/>
    <property type="match status" value="1"/>
</dbReference>
<dbReference type="SUPFAM" id="SSF69318">
    <property type="entry name" value="Integrin alpha N-terminal domain"/>
    <property type="match status" value="2"/>
</dbReference>
<dbReference type="InterPro" id="IPR000782">
    <property type="entry name" value="FAS1_domain"/>
</dbReference>
<dbReference type="EMBL" id="CAJNON010000052">
    <property type="protein sequence ID" value="CAF0876632.1"/>
    <property type="molecule type" value="Genomic_DNA"/>
</dbReference>
<organism evidence="4 5">
    <name type="scientific">Adineta steineri</name>
    <dbReference type="NCBI Taxonomy" id="433720"/>
    <lineage>
        <taxon>Eukaryota</taxon>
        <taxon>Metazoa</taxon>
        <taxon>Spiralia</taxon>
        <taxon>Gnathifera</taxon>
        <taxon>Rotifera</taxon>
        <taxon>Eurotatoria</taxon>
        <taxon>Bdelloidea</taxon>
        <taxon>Adinetida</taxon>
        <taxon>Adinetidae</taxon>
        <taxon>Adineta</taxon>
    </lineage>
</organism>
<protein>
    <recommendedName>
        <fullName evidence="3">FAS1 domain-containing protein</fullName>
    </recommendedName>
</protein>